<accession>A0A399EB56</accession>
<dbReference type="CDD" id="cd02222">
    <property type="entry name" value="cupin_TM1459-like"/>
    <property type="match status" value="1"/>
</dbReference>
<keyword evidence="3" id="KW-1185">Reference proteome</keyword>
<dbReference type="InterPro" id="IPR013096">
    <property type="entry name" value="Cupin_2"/>
</dbReference>
<protein>
    <submittedName>
        <fullName evidence="2">Cupin domain protein</fullName>
    </submittedName>
</protein>
<dbReference type="AlphaFoldDB" id="A0A399EB56"/>
<reference evidence="2 3" key="1">
    <citation type="submission" date="2018-08" db="EMBL/GenBank/DDBJ databases">
        <title>Meiothermus terrae DSM 26712 genome sequencing project.</title>
        <authorList>
            <person name="Da Costa M.S."/>
            <person name="Albuquerque L."/>
            <person name="Raposo P."/>
            <person name="Froufe H.J.C."/>
            <person name="Barroso C.S."/>
            <person name="Egas C."/>
        </authorList>
    </citation>
    <scope>NUCLEOTIDE SEQUENCE [LARGE SCALE GENOMIC DNA]</scope>
    <source>
        <strain evidence="2 3">DSM 26712</strain>
    </source>
</reference>
<evidence type="ECO:0000313" key="3">
    <source>
        <dbReference type="Proteomes" id="UP000265715"/>
    </source>
</evidence>
<dbReference type="Proteomes" id="UP000265715">
    <property type="component" value="Unassembled WGS sequence"/>
</dbReference>
<dbReference type="Pfam" id="PF07883">
    <property type="entry name" value="Cupin_2"/>
    <property type="match status" value="1"/>
</dbReference>
<comment type="caution">
    <text evidence="2">The sequence shown here is derived from an EMBL/GenBank/DDBJ whole genome shotgun (WGS) entry which is preliminary data.</text>
</comment>
<dbReference type="InterPro" id="IPR014710">
    <property type="entry name" value="RmlC-like_jellyroll"/>
</dbReference>
<sequence>MLSGMKVTRAKHKRAHLGDHRWDGVEVLEYKSEGSAPFRDVTRQVLFADPELAAQWRYFEVAPGGHTTLERHRHVHAVMVIRGRGRCLVGEEVHDLHLHDLVSIPPLTWHQFRAADDEPLGFLCLVNSERDRPQLPTEEDLLELRRNPHVAAFIRTGEAGTAG</sequence>
<dbReference type="SUPFAM" id="SSF51182">
    <property type="entry name" value="RmlC-like cupins"/>
    <property type="match status" value="1"/>
</dbReference>
<dbReference type="Gene3D" id="2.60.120.10">
    <property type="entry name" value="Jelly Rolls"/>
    <property type="match status" value="1"/>
</dbReference>
<name>A0A399EB56_9DEIN</name>
<evidence type="ECO:0000313" key="2">
    <source>
        <dbReference type="EMBL" id="RIH81954.1"/>
    </source>
</evidence>
<organism evidence="2 3">
    <name type="scientific">Calidithermus terrae</name>
    <dbReference type="NCBI Taxonomy" id="1408545"/>
    <lineage>
        <taxon>Bacteria</taxon>
        <taxon>Thermotogati</taxon>
        <taxon>Deinococcota</taxon>
        <taxon>Deinococci</taxon>
        <taxon>Thermales</taxon>
        <taxon>Thermaceae</taxon>
        <taxon>Calidithermus</taxon>
    </lineage>
</organism>
<proteinExistence type="predicted"/>
<evidence type="ECO:0000259" key="1">
    <source>
        <dbReference type="Pfam" id="PF07883"/>
    </source>
</evidence>
<dbReference type="InterPro" id="IPR011051">
    <property type="entry name" value="RmlC_Cupin_sf"/>
</dbReference>
<gene>
    <name evidence="2" type="ORF">Mterra_02887</name>
</gene>
<dbReference type="EMBL" id="QXDL01000141">
    <property type="protein sequence ID" value="RIH81954.1"/>
    <property type="molecule type" value="Genomic_DNA"/>
</dbReference>
<feature type="domain" description="Cupin type-2" evidence="1">
    <location>
        <begin position="58"/>
        <end position="125"/>
    </location>
</feature>